<accession>A0ABV0MD13</accession>
<dbReference type="PRINTS" id="PR00598">
    <property type="entry name" value="HTHMARR"/>
</dbReference>
<dbReference type="PROSITE" id="PS50995">
    <property type="entry name" value="HTH_MARR_2"/>
    <property type="match status" value="1"/>
</dbReference>
<evidence type="ECO:0000256" key="3">
    <source>
        <dbReference type="ARBA" id="ARBA00023163"/>
    </source>
</evidence>
<dbReference type="Pfam" id="PF01047">
    <property type="entry name" value="MarR"/>
    <property type="match status" value="1"/>
</dbReference>
<dbReference type="SUPFAM" id="SSF46785">
    <property type="entry name" value="Winged helix' DNA-binding domain"/>
    <property type="match status" value="1"/>
</dbReference>
<comment type="caution">
    <text evidence="5">The sequence shown here is derived from an EMBL/GenBank/DDBJ whole genome shotgun (WGS) entry which is preliminary data.</text>
</comment>
<keyword evidence="2" id="KW-0238">DNA-binding</keyword>
<organism evidence="5 6">
    <name type="scientific">Neorhizobium phenanthreniclasticum</name>
    <dbReference type="NCBI Taxonomy" id="3157917"/>
    <lineage>
        <taxon>Bacteria</taxon>
        <taxon>Pseudomonadati</taxon>
        <taxon>Pseudomonadota</taxon>
        <taxon>Alphaproteobacteria</taxon>
        <taxon>Hyphomicrobiales</taxon>
        <taxon>Rhizobiaceae</taxon>
        <taxon>Rhizobium/Agrobacterium group</taxon>
        <taxon>Neorhizobium</taxon>
    </lineage>
</organism>
<evidence type="ECO:0000313" key="5">
    <source>
        <dbReference type="EMBL" id="MEQ1409707.1"/>
    </source>
</evidence>
<dbReference type="InterPro" id="IPR036390">
    <property type="entry name" value="WH_DNA-bd_sf"/>
</dbReference>
<evidence type="ECO:0000256" key="1">
    <source>
        <dbReference type="ARBA" id="ARBA00023015"/>
    </source>
</evidence>
<protein>
    <submittedName>
        <fullName evidence="5">MarR family winged helix-turn-helix transcriptional regulator</fullName>
    </submittedName>
</protein>
<keyword evidence="1" id="KW-0805">Transcription regulation</keyword>
<dbReference type="EMBL" id="JBEAAL010000054">
    <property type="protein sequence ID" value="MEQ1409707.1"/>
    <property type="molecule type" value="Genomic_DNA"/>
</dbReference>
<dbReference type="RefSeq" id="WP_210058963.1">
    <property type="nucleotide sequence ID" value="NZ_JBEAAL010000054.1"/>
</dbReference>
<proteinExistence type="predicted"/>
<dbReference type="Proteomes" id="UP001496627">
    <property type="component" value="Unassembled WGS sequence"/>
</dbReference>
<reference evidence="5 6" key="1">
    <citation type="submission" date="2024-05" db="EMBL/GenBank/DDBJ databases">
        <title>Neorhizobium sp. Rsf11, a plant growth promoting and heavy metal resistant PAH-degrader.</title>
        <authorList>
            <person name="Golubev S.N."/>
            <person name="Muratova A.Y."/>
            <person name="Markelova M.I."/>
        </authorList>
    </citation>
    <scope>NUCLEOTIDE SEQUENCE [LARGE SCALE GENOMIC DNA]</scope>
    <source>
        <strain evidence="5 6">Rsf11</strain>
    </source>
</reference>
<dbReference type="InterPro" id="IPR023187">
    <property type="entry name" value="Tscrpt_reg_MarR-type_CS"/>
</dbReference>
<dbReference type="InterPro" id="IPR000835">
    <property type="entry name" value="HTH_MarR-typ"/>
</dbReference>
<keyword evidence="6" id="KW-1185">Reference proteome</keyword>
<feature type="domain" description="HTH marR-type" evidence="4">
    <location>
        <begin position="1"/>
        <end position="139"/>
    </location>
</feature>
<dbReference type="InterPro" id="IPR036388">
    <property type="entry name" value="WH-like_DNA-bd_sf"/>
</dbReference>
<dbReference type="PROSITE" id="PS01117">
    <property type="entry name" value="HTH_MARR_1"/>
    <property type="match status" value="1"/>
</dbReference>
<name>A0ABV0MD13_9HYPH</name>
<evidence type="ECO:0000259" key="4">
    <source>
        <dbReference type="PROSITE" id="PS50995"/>
    </source>
</evidence>
<dbReference type="PANTHER" id="PTHR42756">
    <property type="entry name" value="TRANSCRIPTIONAL REGULATOR, MARR"/>
    <property type="match status" value="1"/>
</dbReference>
<sequence length="154" mass="17539">MSLEDLYARPAHLIRRAHQISWAIFLDECEEFALTPVQYAALVSIDAVPGTDATRISNMIAFDRSTIGNVLDRLEKRGLIERRPSQTDRRQRLVFLTDQGSRLLADCKEAVDRVQNRIVGVLSRSEREIFLKLMTRIVHLHNDVTSAPIRSLDG</sequence>
<dbReference type="Gene3D" id="1.10.10.10">
    <property type="entry name" value="Winged helix-like DNA-binding domain superfamily/Winged helix DNA-binding domain"/>
    <property type="match status" value="1"/>
</dbReference>
<keyword evidence="3" id="KW-0804">Transcription</keyword>
<gene>
    <name evidence="5" type="ORF">ABK249_32925</name>
</gene>
<evidence type="ECO:0000313" key="6">
    <source>
        <dbReference type="Proteomes" id="UP001496627"/>
    </source>
</evidence>
<dbReference type="PANTHER" id="PTHR42756:SF1">
    <property type="entry name" value="TRANSCRIPTIONAL REPRESSOR OF EMRAB OPERON"/>
    <property type="match status" value="1"/>
</dbReference>
<dbReference type="SMART" id="SM00347">
    <property type="entry name" value="HTH_MARR"/>
    <property type="match status" value="1"/>
</dbReference>
<evidence type="ECO:0000256" key="2">
    <source>
        <dbReference type="ARBA" id="ARBA00023125"/>
    </source>
</evidence>